<accession>A0A231GWR4</accession>
<feature type="domain" description="AMP-dependent synthetase/ligase" evidence="3">
    <location>
        <begin position="274"/>
        <end position="624"/>
    </location>
</feature>
<dbReference type="Proteomes" id="UP000215506">
    <property type="component" value="Unassembled WGS sequence"/>
</dbReference>
<comment type="caution">
    <text evidence="5">The sequence shown here is derived from an EMBL/GenBank/DDBJ whole genome shotgun (WGS) entry which is preliminary data.</text>
</comment>
<dbReference type="InterPro" id="IPR042099">
    <property type="entry name" value="ANL_N_sf"/>
</dbReference>
<comment type="similarity">
    <text evidence="1">Belongs to the ATP-dependent AMP-binding enzyme family.</text>
</comment>
<name>A0A231GWR4_9NOCA</name>
<dbReference type="InterPro" id="IPR045851">
    <property type="entry name" value="AMP-bd_C_sf"/>
</dbReference>
<gene>
    <name evidence="5" type="primary">fadD3_6</name>
    <name evidence="5" type="ORF">B7C42_06988</name>
</gene>
<dbReference type="GO" id="GO:0006631">
    <property type="term" value="P:fatty acid metabolic process"/>
    <property type="evidence" value="ECO:0007669"/>
    <property type="project" value="TreeGrafter"/>
</dbReference>
<evidence type="ECO:0000313" key="6">
    <source>
        <dbReference type="Proteomes" id="UP000215506"/>
    </source>
</evidence>
<dbReference type="GO" id="GO:0031956">
    <property type="term" value="F:medium-chain fatty acid-CoA ligase activity"/>
    <property type="evidence" value="ECO:0007669"/>
    <property type="project" value="TreeGrafter"/>
</dbReference>
<dbReference type="InterPro" id="IPR025110">
    <property type="entry name" value="AMP-bd_C"/>
</dbReference>
<dbReference type="CDD" id="cd07812">
    <property type="entry name" value="SRPBCC"/>
    <property type="match status" value="1"/>
</dbReference>
<sequence>MWRETAAGSTIEAAGDVPFRDATHITPRTRGGELTTAPAGAPGIVTRHLLREVDPGYKGIPAGALEEPAREKCKKLATEVFDTAVELPVERSAVWELLVDPQLYPRIFTGIGACERLETVAGPPLWQLRIGTADTEIRTLSLTVRVGPRGEAFELYCAATGSFASVRLRDIEDGTRAVITCFAAGRIHPVAARTSTAGAQAWLDAGLRRLRELVTAAPTSVVVNRENTPLRRHADVARHILGTGVVRTARPDRSVGQLRGLARWGFNLAGGYAAAAAHSPTRIAVVDDRRSRTFADIDRRSTALAGGMAGLGLRTGDAIGLLARNHAGMVETMVAAGKLGVDTILLNAGLSARRIEEIVQRHRLAHVFVDAELEELIQYLHSDIVRIATDDGAPGRTTIEDLITQGDNGFDKPARPGRLIVLTSGTSGTPKGARRPHAKGFATVAALLSRIPLRMNDTMLIPAPLFHTWGLAALQLSTALRATVVLPEQFDARDTLRRIAENRVGTVILVPTMVQRILDLPTHVRARYDTSSLRIAASCGAPLAGATVLRFADNYGDVLYNIYGSTEVSWATIATPEDLRTAPTTAGRPPLGTKIAVLGPNRKPVPIGATGRIYVGNHMLFDGYVNSAPPDETDGMLDTGDLGYLDADGRLFIAGRDDEMIISGGENVFPRPVEEALSHLPQIADVAVVGVPDHEFGQRLAAFIVKREGSGLDPDMIRTYVRNRLSRFSVPRDVTFLSALPRGETGKVLKRLLIGGNTELTGPFHPAAEL</sequence>
<dbReference type="PANTHER" id="PTHR43201:SF5">
    <property type="entry name" value="MEDIUM-CHAIN ACYL-COA LIGASE ACSF2, MITOCHONDRIAL"/>
    <property type="match status" value="1"/>
</dbReference>
<dbReference type="SUPFAM" id="SSF55961">
    <property type="entry name" value="Bet v1-like"/>
    <property type="match status" value="1"/>
</dbReference>
<dbReference type="Gene3D" id="3.30.530.20">
    <property type="match status" value="1"/>
</dbReference>
<evidence type="ECO:0000259" key="4">
    <source>
        <dbReference type="Pfam" id="PF13193"/>
    </source>
</evidence>
<organism evidence="5 6">
    <name type="scientific">Nocardia cerradoensis</name>
    <dbReference type="NCBI Taxonomy" id="85688"/>
    <lineage>
        <taxon>Bacteria</taxon>
        <taxon>Bacillati</taxon>
        <taxon>Actinomycetota</taxon>
        <taxon>Actinomycetes</taxon>
        <taxon>Mycobacteriales</taxon>
        <taxon>Nocardiaceae</taxon>
        <taxon>Nocardia</taxon>
    </lineage>
</organism>
<dbReference type="EMBL" id="NGAF01000024">
    <property type="protein sequence ID" value="OXR41022.1"/>
    <property type="molecule type" value="Genomic_DNA"/>
</dbReference>
<dbReference type="InterPro" id="IPR020845">
    <property type="entry name" value="AMP-binding_CS"/>
</dbReference>
<proteinExistence type="inferred from homology"/>
<dbReference type="PANTHER" id="PTHR43201">
    <property type="entry name" value="ACYL-COA SYNTHETASE"/>
    <property type="match status" value="1"/>
</dbReference>
<dbReference type="InterPro" id="IPR023393">
    <property type="entry name" value="START-like_dom_sf"/>
</dbReference>
<dbReference type="EC" id="6.2.1.41" evidence="5"/>
<dbReference type="SUPFAM" id="SSF56801">
    <property type="entry name" value="Acetyl-CoA synthetase-like"/>
    <property type="match status" value="1"/>
</dbReference>
<evidence type="ECO:0000259" key="3">
    <source>
        <dbReference type="Pfam" id="PF00501"/>
    </source>
</evidence>
<dbReference type="Pfam" id="PF13193">
    <property type="entry name" value="AMP-binding_C"/>
    <property type="match status" value="1"/>
</dbReference>
<dbReference type="CDD" id="cd04433">
    <property type="entry name" value="AFD_class_I"/>
    <property type="match status" value="1"/>
</dbReference>
<evidence type="ECO:0000256" key="2">
    <source>
        <dbReference type="ARBA" id="ARBA00022598"/>
    </source>
</evidence>
<evidence type="ECO:0000256" key="1">
    <source>
        <dbReference type="ARBA" id="ARBA00006432"/>
    </source>
</evidence>
<evidence type="ECO:0000313" key="5">
    <source>
        <dbReference type="EMBL" id="OXR41022.1"/>
    </source>
</evidence>
<dbReference type="AlphaFoldDB" id="A0A231GWR4"/>
<dbReference type="Gene3D" id="3.40.50.12780">
    <property type="entry name" value="N-terminal domain of ligase-like"/>
    <property type="match status" value="1"/>
</dbReference>
<reference evidence="5 6" key="1">
    <citation type="submission" date="2017-07" db="EMBL/GenBank/DDBJ databases">
        <title>First draft Genome Sequence of Nocardia cerradoensis isolated from human infection.</title>
        <authorList>
            <person name="Carrasco G."/>
        </authorList>
    </citation>
    <scope>NUCLEOTIDE SEQUENCE [LARGE SCALE GENOMIC DNA]</scope>
    <source>
        <strain evidence="5 6">CNM20130759</strain>
    </source>
</reference>
<dbReference type="PROSITE" id="PS00455">
    <property type="entry name" value="AMP_BINDING"/>
    <property type="match status" value="1"/>
</dbReference>
<protein>
    <submittedName>
        <fullName evidence="5">3-[(3aS,4S,7aS)-7a-methyl-1, 5-dioxo-octahydro-1H-inden-4-yl]propanoyl:CoA ligase</fullName>
        <ecNumber evidence="5">6.2.1.41</ecNumber>
    </submittedName>
</protein>
<dbReference type="Gene3D" id="3.30.300.30">
    <property type="match status" value="1"/>
</dbReference>
<dbReference type="Pfam" id="PF00501">
    <property type="entry name" value="AMP-binding"/>
    <property type="match status" value="1"/>
</dbReference>
<keyword evidence="2 5" id="KW-0436">Ligase</keyword>
<feature type="domain" description="AMP-binding enzyme C-terminal" evidence="4">
    <location>
        <begin position="673"/>
        <end position="747"/>
    </location>
</feature>
<dbReference type="InterPro" id="IPR000873">
    <property type="entry name" value="AMP-dep_synth/lig_dom"/>
</dbReference>
<keyword evidence="6" id="KW-1185">Reference proteome</keyword>